<name>A0ABQ9EJW0_TEGGR</name>
<dbReference type="PANTHER" id="PTHR11785">
    <property type="entry name" value="AMINO ACID TRANSPORTER"/>
    <property type="match status" value="1"/>
</dbReference>
<feature type="transmembrane region" description="Helical" evidence="5">
    <location>
        <begin position="67"/>
        <end position="89"/>
    </location>
</feature>
<comment type="subcellular location">
    <subcellularLocation>
        <location evidence="1">Membrane</location>
        <topology evidence="1">Multi-pass membrane protein</topology>
    </subcellularLocation>
</comment>
<keyword evidence="2 5" id="KW-0812">Transmembrane</keyword>
<proteinExistence type="predicted"/>
<evidence type="ECO:0000313" key="6">
    <source>
        <dbReference type="EMBL" id="KAJ8303523.1"/>
    </source>
</evidence>
<comment type="caution">
    <text evidence="6">The sequence shown here is derived from an EMBL/GenBank/DDBJ whole genome shotgun (WGS) entry which is preliminary data.</text>
</comment>
<feature type="transmembrane region" description="Helical" evidence="5">
    <location>
        <begin position="35"/>
        <end position="55"/>
    </location>
</feature>
<protein>
    <submittedName>
        <fullName evidence="6">Uncharacterized protein</fullName>
    </submittedName>
</protein>
<evidence type="ECO:0000256" key="1">
    <source>
        <dbReference type="ARBA" id="ARBA00004141"/>
    </source>
</evidence>
<keyword evidence="7" id="KW-1185">Reference proteome</keyword>
<keyword evidence="3 5" id="KW-1133">Transmembrane helix</keyword>
<dbReference type="Pfam" id="PF13520">
    <property type="entry name" value="AA_permease_2"/>
    <property type="match status" value="2"/>
</dbReference>
<sequence length="302" mass="32600">MSKEGDITPPPAYSSVDCAAESRHEGERIDLKKNLGLVSGTALIVGTMIGSGIFVSPRGVLEGSGSVCMSLIVWAGCGLLAMLGALSYAELGTMIPKSGGEHAYLMFTFKSYGKFLGPIPAFLFDWLGVFVLRPSMFAIMSLSLGTYATQPFYGQCGAPPLIKKIVTIVAMRDTQYISEGFEGTRDDASVLALSFYNGLWAYDGWNNLNFVTEELKNPHRDLPRSIMIGIPLTTLVYVLVNVGYFAVLSKEEILMSDAVAVLWGSRVLGVMAWIIPIFVVLSCFGAANGCLFASGRRGRENT</sequence>
<feature type="transmembrane region" description="Helical" evidence="5">
    <location>
        <begin position="267"/>
        <end position="293"/>
    </location>
</feature>
<evidence type="ECO:0000256" key="5">
    <source>
        <dbReference type="SAM" id="Phobius"/>
    </source>
</evidence>
<accession>A0ABQ9EJW0</accession>
<dbReference type="Gene3D" id="1.20.1740.10">
    <property type="entry name" value="Amino acid/polyamine transporter I"/>
    <property type="match status" value="1"/>
</dbReference>
<reference evidence="6 7" key="1">
    <citation type="submission" date="2022-12" db="EMBL/GenBank/DDBJ databases">
        <title>Chromosome-level genome of Tegillarca granosa.</title>
        <authorList>
            <person name="Kim J."/>
        </authorList>
    </citation>
    <scope>NUCLEOTIDE SEQUENCE [LARGE SCALE GENOMIC DNA]</scope>
    <source>
        <strain evidence="6">Teg-2019</strain>
        <tissue evidence="6">Adductor muscle</tissue>
    </source>
</reference>
<evidence type="ECO:0000256" key="2">
    <source>
        <dbReference type="ARBA" id="ARBA00022692"/>
    </source>
</evidence>
<evidence type="ECO:0000256" key="3">
    <source>
        <dbReference type="ARBA" id="ARBA00022989"/>
    </source>
</evidence>
<dbReference type="EMBL" id="JARBDR010000917">
    <property type="protein sequence ID" value="KAJ8303523.1"/>
    <property type="molecule type" value="Genomic_DNA"/>
</dbReference>
<feature type="transmembrane region" description="Helical" evidence="5">
    <location>
        <begin position="115"/>
        <end position="132"/>
    </location>
</feature>
<evidence type="ECO:0000313" key="7">
    <source>
        <dbReference type="Proteomes" id="UP001217089"/>
    </source>
</evidence>
<evidence type="ECO:0000256" key="4">
    <source>
        <dbReference type="ARBA" id="ARBA00023136"/>
    </source>
</evidence>
<dbReference type="InterPro" id="IPR002293">
    <property type="entry name" value="AA/rel_permease1"/>
</dbReference>
<feature type="transmembrane region" description="Helical" evidence="5">
    <location>
        <begin position="226"/>
        <end position="247"/>
    </location>
</feature>
<gene>
    <name evidence="6" type="ORF">KUTeg_019919</name>
</gene>
<organism evidence="6 7">
    <name type="scientific">Tegillarca granosa</name>
    <name type="common">Malaysian cockle</name>
    <name type="synonym">Anadara granosa</name>
    <dbReference type="NCBI Taxonomy" id="220873"/>
    <lineage>
        <taxon>Eukaryota</taxon>
        <taxon>Metazoa</taxon>
        <taxon>Spiralia</taxon>
        <taxon>Lophotrochozoa</taxon>
        <taxon>Mollusca</taxon>
        <taxon>Bivalvia</taxon>
        <taxon>Autobranchia</taxon>
        <taxon>Pteriomorphia</taxon>
        <taxon>Arcoida</taxon>
        <taxon>Arcoidea</taxon>
        <taxon>Arcidae</taxon>
        <taxon>Tegillarca</taxon>
    </lineage>
</organism>
<dbReference type="PANTHER" id="PTHR11785:SF512">
    <property type="entry name" value="SOBREMESA, ISOFORM B"/>
    <property type="match status" value="1"/>
</dbReference>
<keyword evidence="4 5" id="KW-0472">Membrane</keyword>
<dbReference type="InterPro" id="IPR050598">
    <property type="entry name" value="AminoAcid_Transporter"/>
</dbReference>
<dbReference type="Proteomes" id="UP001217089">
    <property type="component" value="Unassembled WGS sequence"/>
</dbReference>